<dbReference type="STRING" id="479431.Namu_5062"/>
<evidence type="ECO:0000313" key="3">
    <source>
        <dbReference type="Proteomes" id="UP000002218"/>
    </source>
</evidence>
<protein>
    <submittedName>
        <fullName evidence="2">Beta-lactamase domain protein</fullName>
    </submittedName>
</protein>
<reference evidence="3" key="1">
    <citation type="submission" date="2009-09" db="EMBL/GenBank/DDBJ databases">
        <title>The complete genome of Nakamurella multipartita DSM 44233.</title>
        <authorList>
            <consortium name="US DOE Joint Genome Institute (JGI-PGF)"/>
            <person name="Lucas S."/>
            <person name="Copeland A."/>
            <person name="Lapidus A."/>
            <person name="Glavina del Rio T."/>
            <person name="Dalin E."/>
            <person name="Tice H."/>
            <person name="Bruce D."/>
            <person name="Goodwin L."/>
            <person name="Pitluck S."/>
            <person name="Kyrpides N."/>
            <person name="Mavromatis K."/>
            <person name="Ivanova N."/>
            <person name="Ovchinnikova G."/>
            <person name="Sims D."/>
            <person name="Meincke L."/>
            <person name="Brettin T."/>
            <person name="Detter J.C."/>
            <person name="Han C."/>
            <person name="Larimer F."/>
            <person name="Land M."/>
            <person name="Hauser L."/>
            <person name="Markowitz V."/>
            <person name="Cheng J.-F."/>
            <person name="Hugenholtz P."/>
            <person name="Woyke T."/>
            <person name="Wu D."/>
            <person name="Klenk H.-P."/>
            <person name="Eisen J.A."/>
        </authorList>
    </citation>
    <scope>NUCLEOTIDE SEQUENCE [LARGE SCALE GENOMIC DNA]</scope>
    <source>
        <strain evidence="3">ATCC 700099 / DSM 44233 / CIP 104796 / JCM 9543 / NBRC 105858 / Y-104</strain>
    </source>
</reference>
<accession>C8XB41</accession>
<dbReference type="RefSeq" id="WP_015750141.1">
    <property type="nucleotide sequence ID" value="NC_013235.1"/>
</dbReference>
<evidence type="ECO:0000313" key="2">
    <source>
        <dbReference type="EMBL" id="ACV81333.1"/>
    </source>
</evidence>
<keyword evidence="3" id="KW-1185">Reference proteome</keyword>
<reference evidence="2 3" key="2">
    <citation type="journal article" date="2010" name="Stand. Genomic Sci.">
        <title>Complete genome sequence of Nakamurella multipartita type strain (Y-104).</title>
        <authorList>
            <person name="Tice H."/>
            <person name="Mayilraj S."/>
            <person name="Sims D."/>
            <person name="Lapidus A."/>
            <person name="Nolan M."/>
            <person name="Lucas S."/>
            <person name="Glavina Del Rio T."/>
            <person name="Copeland A."/>
            <person name="Cheng J.F."/>
            <person name="Meincke L."/>
            <person name="Bruce D."/>
            <person name="Goodwin L."/>
            <person name="Pitluck S."/>
            <person name="Ivanova N."/>
            <person name="Mavromatis K."/>
            <person name="Ovchinnikova G."/>
            <person name="Pati A."/>
            <person name="Chen A."/>
            <person name="Palaniappan K."/>
            <person name="Land M."/>
            <person name="Hauser L."/>
            <person name="Chang Y.J."/>
            <person name="Jeffries C.D."/>
            <person name="Detter J.C."/>
            <person name="Brettin T."/>
            <person name="Rohde M."/>
            <person name="Goker M."/>
            <person name="Bristow J."/>
            <person name="Eisen J.A."/>
            <person name="Markowitz V."/>
            <person name="Hugenholtz P."/>
            <person name="Kyrpides N.C."/>
            <person name="Klenk H.P."/>
            <person name="Chen F."/>
        </authorList>
    </citation>
    <scope>NUCLEOTIDE SEQUENCE [LARGE SCALE GENOMIC DNA]</scope>
    <source>
        <strain evidence="3">ATCC 700099 / DSM 44233 / CIP 104796 / JCM 9543 / NBRC 105858 / Y-104</strain>
    </source>
</reference>
<dbReference type="OrthoDB" id="3190691at2"/>
<dbReference type="InterPro" id="IPR001279">
    <property type="entry name" value="Metallo-B-lactamas"/>
</dbReference>
<dbReference type="SMART" id="SM00849">
    <property type="entry name" value="Lactamase_B"/>
    <property type="match status" value="1"/>
</dbReference>
<dbReference type="PANTHER" id="PTHR43546">
    <property type="entry name" value="UPF0173 METAL-DEPENDENT HYDROLASE MJ1163-RELATED"/>
    <property type="match status" value="1"/>
</dbReference>
<dbReference type="Proteomes" id="UP000002218">
    <property type="component" value="Chromosome"/>
</dbReference>
<dbReference type="eggNOG" id="COG2220">
    <property type="taxonomic scope" value="Bacteria"/>
</dbReference>
<dbReference type="InterPro" id="IPR050114">
    <property type="entry name" value="UPF0173_UPF0282_UlaG_hydrolase"/>
</dbReference>
<dbReference type="Pfam" id="PF13483">
    <property type="entry name" value="Lactamase_B_3"/>
    <property type="match status" value="1"/>
</dbReference>
<gene>
    <name evidence="2" type="ordered locus">Namu_5062</name>
</gene>
<sequence>MRITKYGHACLHVVDEAASILIDPGSFSGPFEQITGLTGVLITHQHPDHVVPDRLKAVLAANPAVPLYADPDTVAVLAEHDIEAEPVRTGDVLDLGTSVEATVSDHAIIYGELPGITNACYLIGDRLFHPGDSFTLPGRDIDILALPVSAPWMAVKEAIDYLHEVAPAVAVPIHEKGLSSTGMVYSLIDRLAPEVTQWVDIDDGEPHDL</sequence>
<dbReference type="HOGENOM" id="CLU_091682_0_0_11"/>
<dbReference type="Gene3D" id="3.60.15.10">
    <property type="entry name" value="Ribonuclease Z/Hydroxyacylglutathione hydrolase-like"/>
    <property type="match status" value="1"/>
</dbReference>
<evidence type="ECO:0000259" key="1">
    <source>
        <dbReference type="SMART" id="SM00849"/>
    </source>
</evidence>
<organism evidence="2 3">
    <name type="scientific">Nakamurella multipartita (strain ATCC 700099 / DSM 44233 / CIP 104796 / JCM 9543 / NBRC 105858 / Y-104)</name>
    <name type="common">Microsphaera multipartita</name>
    <dbReference type="NCBI Taxonomy" id="479431"/>
    <lineage>
        <taxon>Bacteria</taxon>
        <taxon>Bacillati</taxon>
        <taxon>Actinomycetota</taxon>
        <taxon>Actinomycetes</taxon>
        <taxon>Nakamurellales</taxon>
        <taxon>Nakamurellaceae</taxon>
        <taxon>Nakamurella</taxon>
    </lineage>
</organism>
<dbReference type="KEGG" id="nml:Namu_5062"/>
<dbReference type="EMBL" id="CP001737">
    <property type="protein sequence ID" value="ACV81333.1"/>
    <property type="molecule type" value="Genomic_DNA"/>
</dbReference>
<dbReference type="InterPro" id="IPR036866">
    <property type="entry name" value="RibonucZ/Hydroxyglut_hydro"/>
</dbReference>
<proteinExistence type="predicted"/>
<name>C8XB41_NAKMY</name>
<feature type="domain" description="Metallo-beta-lactamase" evidence="1">
    <location>
        <begin position="7"/>
        <end position="174"/>
    </location>
</feature>
<dbReference type="SUPFAM" id="SSF56281">
    <property type="entry name" value="Metallo-hydrolase/oxidoreductase"/>
    <property type="match status" value="1"/>
</dbReference>
<dbReference type="PANTHER" id="PTHR43546:SF3">
    <property type="entry name" value="UPF0173 METAL-DEPENDENT HYDROLASE MJ1163"/>
    <property type="match status" value="1"/>
</dbReference>
<dbReference type="AlphaFoldDB" id="C8XB41"/>
<dbReference type="InParanoid" id="C8XB41"/>